<organism evidence="1 2">
    <name type="scientific">Sinosporangium siamense</name>
    <dbReference type="NCBI Taxonomy" id="1367973"/>
    <lineage>
        <taxon>Bacteria</taxon>
        <taxon>Bacillati</taxon>
        <taxon>Actinomycetota</taxon>
        <taxon>Actinomycetes</taxon>
        <taxon>Streptosporangiales</taxon>
        <taxon>Streptosporangiaceae</taxon>
        <taxon>Sinosporangium</taxon>
    </lineage>
</organism>
<protein>
    <recommendedName>
        <fullName evidence="3">DNA (Cytosine-5)-methyltransferase 1</fullName>
    </recommendedName>
</protein>
<accession>A0A919RG28</accession>
<proteinExistence type="predicted"/>
<reference evidence="1" key="1">
    <citation type="submission" date="2021-01" db="EMBL/GenBank/DDBJ databases">
        <title>Whole genome shotgun sequence of Sinosporangium siamense NBRC 109515.</title>
        <authorList>
            <person name="Komaki H."/>
            <person name="Tamura T."/>
        </authorList>
    </citation>
    <scope>NUCLEOTIDE SEQUENCE</scope>
    <source>
        <strain evidence="1">NBRC 109515</strain>
    </source>
</reference>
<evidence type="ECO:0000313" key="1">
    <source>
        <dbReference type="EMBL" id="GII91149.1"/>
    </source>
</evidence>
<sequence length="240" mass="26069">MGEVASLPLFDAHPAMPTLDRRTPNGLRLLDLFCCAGGASMGYHLAGFDVTGVDIAPQPNYPFDFCQADAIDFVRKHGHKFDVINASPPCQAYTMAQRIRGRIHPDLIDPLRQVLQATGKPYLIENVIGAPLERPVILCGAMFGLRTYRHRGFETGGGVTVPAPPHPVHSAPTAKMGRPVQDGEFMHVVGNFSGVPLARRIMGMPWATRDELREAIPPAYTHYIGRIITSAVQSGKGHAA</sequence>
<comment type="caution">
    <text evidence="1">The sequence shown here is derived from an EMBL/GenBank/DDBJ whole genome shotgun (WGS) entry which is preliminary data.</text>
</comment>
<evidence type="ECO:0008006" key="3">
    <source>
        <dbReference type="Google" id="ProtNLM"/>
    </source>
</evidence>
<name>A0A919RG28_9ACTN</name>
<dbReference type="EMBL" id="BOOW01000008">
    <property type="protein sequence ID" value="GII91149.1"/>
    <property type="molecule type" value="Genomic_DNA"/>
</dbReference>
<gene>
    <name evidence="1" type="ORF">Ssi02_13800</name>
</gene>
<dbReference type="InterPro" id="IPR029063">
    <property type="entry name" value="SAM-dependent_MTases_sf"/>
</dbReference>
<evidence type="ECO:0000313" key="2">
    <source>
        <dbReference type="Proteomes" id="UP000606172"/>
    </source>
</evidence>
<dbReference type="Gene3D" id="3.40.50.150">
    <property type="entry name" value="Vaccinia Virus protein VP39"/>
    <property type="match status" value="1"/>
</dbReference>
<dbReference type="AlphaFoldDB" id="A0A919RG28"/>
<keyword evidence="2" id="KW-1185">Reference proteome</keyword>
<dbReference type="SUPFAM" id="SSF53335">
    <property type="entry name" value="S-adenosyl-L-methionine-dependent methyltransferases"/>
    <property type="match status" value="1"/>
</dbReference>
<dbReference type="Proteomes" id="UP000606172">
    <property type="component" value="Unassembled WGS sequence"/>
</dbReference>
<dbReference type="RefSeq" id="WP_204022242.1">
    <property type="nucleotide sequence ID" value="NZ_BOOW01000008.1"/>
</dbReference>